<evidence type="ECO:0000313" key="1">
    <source>
        <dbReference type="EMBL" id="BAJ41239.1"/>
    </source>
</evidence>
<protein>
    <submittedName>
        <fullName evidence="1">Egg coat matrix protein</fullName>
    </submittedName>
</protein>
<dbReference type="EMBL" id="AB602909">
    <property type="protein sequence ID" value="BAJ41239.1"/>
    <property type="molecule type" value="mRNA"/>
</dbReference>
<feature type="non-terminal residue" evidence="1">
    <location>
        <position position="1"/>
    </location>
</feature>
<reference evidence="1" key="1">
    <citation type="journal article" date="2011" name="Mol. Reprod. Dev.">
        <title>Novel conserved structural domains of acrosome reaction-inducing substance are widespread in invertebrates.</title>
        <authorList>
            <person name="Naruse M."/>
            <person name="Ishikawa R."/>
            <person name="Sakaya H."/>
            <person name="Moriyama H."/>
            <person name="Hoshi M."/>
            <person name="Matsumoto M."/>
        </authorList>
    </citation>
    <scope>NUCLEOTIDE SEQUENCE</scope>
    <source>
        <tissue evidence="1">Ovary</tissue>
    </source>
</reference>
<proteinExistence type="evidence at transcript level"/>
<name>E3WHV4_9ECHI</name>
<dbReference type="AlphaFoldDB" id="E3WHV4"/>
<gene>
    <name evidence="1" type="primary">OxjARIS3</name>
</gene>
<dbReference type="OrthoDB" id="9994358at2759"/>
<sequence>FLISSTAIIWPMVDHVRVSAVFDESGEPIPDRAKLELRFTTVADSETQMAVYKEGSLDFLPENIQNQVVDVEKFPPSTIEGTPACQFSFDRQTGLQKQCHQTWDFTIVLDIDIPLVDFTNEIPIDASGQFDFKFDLYDCDAPSNDVLDTSTCELVDDAVTVSTVITIQTTIFVRDEEADAITIILIALKGVNEDSLNVPEAIRGVAHK</sequence>
<feature type="non-terminal residue" evidence="1">
    <location>
        <position position="208"/>
    </location>
</feature>
<organism evidence="1">
    <name type="scientific">Anneissia japonica</name>
    <dbReference type="NCBI Taxonomy" id="1529436"/>
    <lineage>
        <taxon>Eukaryota</taxon>
        <taxon>Metazoa</taxon>
        <taxon>Echinodermata</taxon>
        <taxon>Pelmatozoa</taxon>
        <taxon>Crinoidea</taxon>
        <taxon>Articulata</taxon>
        <taxon>Comatulida</taxon>
        <taxon>Comatulidae</taxon>
        <taxon>Comatulinae</taxon>
        <taxon>Anneissia</taxon>
    </lineage>
</organism>
<accession>E3WHV4</accession>